<dbReference type="Proteomes" id="UP001488805">
    <property type="component" value="Unassembled WGS sequence"/>
</dbReference>
<comment type="caution">
    <text evidence="1">The sequence shown here is derived from an EMBL/GenBank/DDBJ whole genome shotgun (WGS) entry which is preliminary data.</text>
</comment>
<proteinExistence type="predicted"/>
<keyword evidence="2" id="KW-1185">Reference proteome</keyword>
<dbReference type="EMBL" id="JBCEZU010000112">
    <property type="protein sequence ID" value="KAK9527470.1"/>
    <property type="molecule type" value="Genomic_DNA"/>
</dbReference>
<sequence>MAVNLVLILDQDFAKIAPPPLYTHSGIRRIEMLNMRPAPSSWLHYTTEGLCLYLAGQQELVSAVIEPRGNEGWHSDGFN</sequence>
<reference evidence="1 2" key="1">
    <citation type="journal article" date="2024" name="Genome Biol. Evol.">
        <title>Chromosome-level genome assembly of the viviparous eelpout Zoarces viviparus.</title>
        <authorList>
            <person name="Fuhrmann N."/>
            <person name="Brasseur M.V."/>
            <person name="Bakowski C.E."/>
            <person name="Podsiadlowski L."/>
            <person name="Prost S."/>
            <person name="Krehenwinkel H."/>
            <person name="Mayer C."/>
        </authorList>
    </citation>
    <scope>NUCLEOTIDE SEQUENCE [LARGE SCALE GENOMIC DNA]</scope>
    <source>
        <strain evidence="1">NO-MEL_2022_Ind0_liver</strain>
    </source>
</reference>
<name>A0AAW1EZE7_ZOAVI</name>
<accession>A0AAW1EZE7</accession>
<evidence type="ECO:0000313" key="1">
    <source>
        <dbReference type="EMBL" id="KAK9527470.1"/>
    </source>
</evidence>
<protein>
    <submittedName>
        <fullName evidence="1">Uncharacterized protein</fullName>
    </submittedName>
</protein>
<gene>
    <name evidence="1" type="ORF">VZT92_014030</name>
</gene>
<dbReference type="AlphaFoldDB" id="A0AAW1EZE7"/>
<evidence type="ECO:0000313" key="2">
    <source>
        <dbReference type="Proteomes" id="UP001488805"/>
    </source>
</evidence>
<organism evidence="1 2">
    <name type="scientific">Zoarces viviparus</name>
    <name type="common">Viviparous eelpout</name>
    <name type="synonym">Blennius viviparus</name>
    <dbReference type="NCBI Taxonomy" id="48416"/>
    <lineage>
        <taxon>Eukaryota</taxon>
        <taxon>Metazoa</taxon>
        <taxon>Chordata</taxon>
        <taxon>Craniata</taxon>
        <taxon>Vertebrata</taxon>
        <taxon>Euteleostomi</taxon>
        <taxon>Actinopterygii</taxon>
        <taxon>Neopterygii</taxon>
        <taxon>Teleostei</taxon>
        <taxon>Neoteleostei</taxon>
        <taxon>Acanthomorphata</taxon>
        <taxon>Eupercaria</taxon>
        <taxon>Perciformes</taxon>
        <taxon>Cottioidei</taxon>
        <taxon>Zoarcales</taxon>
        <taxon>Zoarcidae</taxon>
        <taxon>Zoarcinae</taxon>
        <taxon>Zoarces</taxon>
    </lineage>
</organism>